<reference evidence="1 2" key="1">
    <citation type="submission" date="2018-04" db="EMBL/GenBank/DDBJ databases">
        <title>Genomic Encyclopedia of Archaeal and Bacterial Type Strains, Phase II (KMG-II): from individual species to whole genera.</title>
        <authorList>
            <person name="Goeker M."/>
        </authorList>
    </citation>
    <scope>NUCLEOTIDE SEQUENCE [LARGE SCALE GENOMIC DNA]</scope>
    <source>
        <strain evidence="1 2">DSM 18064</strain>
    </source>
</reference>
<evidence type="ECO:0000313" key="1">
    <source>
        <dbReference type="EMBL" id="PTN01318.1"/>
    </source>
</evidence>
<comment type="caution">
    <text evidence="1">The sequence shown here is derived from an EMBL/GenBank/DDBJ whole genome shotgun (WGS) entry which is preliminary data.</text>
</comment>
<proteinExistence type="predicted"/>
<sequence length="38" mass="4257">MAQLEAIRQEFAARDTLGGMHQIARLAGHREAKTTFET</sequence>
<gene>
    <name evidence="1" type="ORF">C8N32_11417</name>
</gene>
<protein>
    <submittedName>
        <fullName evidence="1">Uncharacterized protein</fullName>
    </submittedName>
</protein>
<dbReference type="Proteomes" id="UP000243859">
    <property type="component" value="Unassembled WGS sequence"/>
</dbReference>
<organism evidence="1 2">
    <name type="scientific">Rhodovulum imhoffii</name>
    <dbReference type="NCBI Taxonomy" id="365340"/>
    <lineage>
        <taxon>Bacteria</taxon>
        <taxon>Pseudomonadati</taxon>
        <taxon>Pseudomonadota</taxon>
        <taxon>Alphaproteobacteria</taxon>
        <taxon>Rhodobacterales</taxon>
        <taxon>Paracoccaceae</taxon>
        <taxon>Rhodovulum</taxon>
    </lineage>
</organism>
<name>A0A2T5BQA2_9RHOB</name>
<accession>A0A2T5BQA2</accession>
<evidence type="ECO:0000313" key="2">
    <source>
        <dbReference type="Proteomes" id="UP000243859"/>
    </source>
</evidence>
<dbReference type="EMBL" id="QAAA01000014">
    <property type="protein sequence ID" value="PTN01318.1"/>
    <property type="molecule type" value="Genomic_DNA"/>
</dbReference>
<keyword evidence="2" id="KW-1185">Reference proteome</keyword>
<dbReference type="AlphaFoldDB" id="A0A2T5BQA2"/>